<evidence type="ECO:0000313" key="1">
    <source>
        <dbReference type="EMBL" id="WGI70143.1"/>
    </source>
</evidence>
<organism evidence="1 2">
    <name type="scientific">Neorhizobium petrolearium</name>
    <dbReference type="NCBI Taxonomy" id="515361"/>
    <lineage>
        <taxon>Bacteria</taxon>
        <taxon>Pseudomonadati</taxon>
        <taxon>Pseudomonadota</taxon>
        <taxon>Alphaproteobacteria</taxon>
        <taxon>Hyphomicrobiales</taxon>
        <taxon>Rhizobiaceae</taxon>
        <taxon>Rhizobium/Agrobacterium group</taxon>
        <taxon>Neorhizobium</taxon>
    </lineage>
</organism>
<gene>
    <name evidence="1" type="ORF">QEO92_08920</name>
</gene>
<accession>A0ABY8M6J0</accession>
<reference evidence="1 2" key="1">
    <citation type="submission" date="2023-04" db="EMBL/GenBank/DDBJ databases">
        <title>Neorhizobium petrolearium OS53, complete genome.</title>
        <authorList>
            <person name="Yu T."/>
        </authorList>
    </citation>
    <scope>NUCLEOTIDE SEQUENCE [LARGE SCALE GENOMIC DNA]</scope>
    <source>
        <strain evidence="1 2">OS53</strain>
    </source>
</reference>
<dbReference type="EMBL" id="CP123000">
    <property type="protein sequence ID" value="WGI70143.1"/>
    <property type="molecule type" value="Genomic_DNA"/>
</dbReference>
<sequence>MINTNYSYEGSMSVRESDLLIPTLRILAASPNGFAATSTLIARLEDYFSPSGIDAATLQGRSDSHFSQKVRNLVSHRTNSTGLEARGWAVYDQQRQGWTITQNGRELLNQVEGLDV</sequence>
<dbReference type="Proteomes" id="UP001227095">
    <property type="component" value="Chromosome"/>
</dbReference>
<dbReference type="RefSeq" id="WP_227702771.1">
    <property type="nucleotide sequence ID" value="NZ_CP123000.1"/>
</dbReference>
<protein>
    <recommendedName>
        <fullName evidence="3">Restriction system protein Mrr-like N-terminal domain-containing protein</fullName>
    </recommendedName>
</protein>
<name>A0ABY8M6J0_9HYPH</name>
<evidence type="ECO:0000313" key="2">
    <source>
        <dbReference type="Proteomes" id="UP001227095"/>
    </source>
</evidence>
<proteinExistence type="predicted"/>
<evidence type="ECO:0008006" key="3">
    <source>
        <dbReference type="Google" id="ProtNLM"/>
    </source>
</evidence>
<keyword evidence="2" id="KW-1185">Reference proteome</keyword>